<evidence type="ECO:0000313" key="3">
    <source>
        <dbReference type="Proteomes" id="UP000282574"/>
    </source>
</evidence>
<dbReference type="NCBIfam" id="TIGR01901">
    <property type="entry name" value="adhes_NPXG"/>
    <property type="match status" value="1"/>
</dbReference>
<dbReference type="InterPro" id="IPR012334">
    <property type="entry name" value="Pectin_lyas_fold"/>
</dbReference>
<gene>
    <name evidence="2" type="ORF">DSM107010_69980</name>
</gene>
<accession>A0AB37U928</accession>
<organism evidence="2 3">
    <name type="scientific">Chroococcidiopsis cubana SAG 39.79</name>
    <dbReference type="NCBI Taxonomy" id="388085"/>
    <lineage>
        <taxon>Bacteria</taxon>
        <taxon>Bacillati</taxon>
        <taxon>Cyanobacteriota</taxon>
        <taxon>Cyanophyceae</taxon>
        <taxon>Chroococcidiopsidales</taxon>
        <taxon>Chroococcidiopsidaceae</taxon>
        <taxon>Chroococcidiopsis</taxon>
    </lineage>
</organism>
<keyword evidence="3" id="KW-1185">Reference proteome</keyword>
<dbReference type="Proteomes" id="UP000282574">
    <property type="component" value="Unassembled WGS sequence"/>
</dbReference>
<dbReference type="Gene3D" id="2.160.20.10">
    <property type="entry name" value="Single-stranded right-handed beta-helix, Pectin lyase-like"/>
    <property type="match status" value="3"/>
</dbReference>
<feature type="domain" description="Filamentous haemagglutinin FhaB/tRNA nuclease CdiA-like TPS" evidence="1">
    <location>
        <begin position="40"/>
        <end position="152"/>
    </location>
</feature>
<evidence type="ECO:0000259" key="1">
    <source>
        <dbReference type="SMART" id="SM00912"/>
    </source>
</evidence>
<dbReference type="RefSeq" id="WP_106169114.1">
    <property type="nucleotide sequence ID" value="NZ_JAVKZF010000004.1"/>
</dbReference>
<proteinExistence type="predicted"/>
<dbReference type="SUPFAM" id="SSF51126">
    <property type="entry name" value="Pectin lyase-like"/>
    <property type="match status" value="4"/>
</dbReference>
<sequence>MQIYGWKLTLGNWLVLGGAITSLSFANALLENPAIAQILPDGTLPNNSTVTMQDNITTVSGGTEAGANLFHSFEQFSVPTDTTAHFNNATNIQNIISRVTGGSISNIDGLIRANGTANLFLLNPNGIIFDSNAALNIGGSFIASTASSIKFADGFQFSATNPQTPSPLLTISVPVGLQLESNPGKIVNSSRVTNSRGEIVGLSVQPGATLGLVGGEVAIAGGHMTAKGGRIELGSMAAANAVSLVSANSGWLLDYQNTANFQDISVTDDAKIAVNGDGRGSININANNIDLLSGSNLQAGIDLNFQSLGDRSGEIALNARGNVSVDNATISNLGIGIGNAGDISIAGRSLFFTNGSQLLTNSQGQGNAGNIAIKALDTALFDGVSSRGEATTLAANLNSTGRGNGGKIAIDAESVSLSNGAEIIAHTEGQGNAGSITINASDAISIDGVGSNGFSSGVGSQVFRNAVGNGGAIALNAPKITVSGGANIVAHTHGQGDAGTVTINANNIFLDGVGSNGESSGLGSAAFGTARGNAGEIKIDTHSLAATNSASLFVASFGQGDAGSVTINAKGAVSFDGVGSNGRSSNAFSTLERGSIGNGREINITANSLSLTDGAVIGTATNARGNGGNIKIHVNTLNVLNGGQILTTSRDGGNAGNIIVDATDSITLSGSDPTYAERFALIGRPVVRNQGAASGLFADTDAGSTGSGGNINVSTQSLSIANGALLNADSFGQGIAGDIEVDSRSIELDNKAGILATAASGNGGNISLKAINLLTLRRGSQISTTAGIAGAGGDGGNISIDNHHGFIIAAPNENSDITANAFNGLGGSIRIDSDSIFGMQQLTRSDLMSLLAGDNSTRLDPQQLATNNITAFSRTSPDLSGTININTPEVKLNRSLVNLPSVPVTTEVSQACQPRTGNDRSQFIITGRGGLPPNPTDVLTNNNVQVDWVALDSSAKNSAIDNSKGKIGKNWQNEKAVKPSQNEIVEAQGWISDSDGNLTLVAQAPTSPPHNAWSTSATCSVR</sequence>
<dbReference type="InterPro" id="IPR008638">
    <property type="entry name" value="FhaB/CdiA-like_TPS"/>
</dbReference>
<dbReference type="Pfam" id="PF05860">
    <property type="entry name" value="TPS"/>
    <property type="match status" value="1"/>
</dbReference>
<comment type="caution">
    <text evidence="2">The sequence shown here is derived from an EMBL/GenBank/DDBJ whole genome shotgun (WGS) entry which is preliminary data.</text>
</comment>
<dbReference type="AlphaFoldDB" id="A0AB37U928"/>
<name>A0AB37U928_9CYAN</name>
<dbReference type="InterPro" id="IPR011050">
    <property type="entry name" value="Pectin_lyase_fold/virulence"/>
</dbReference>
<protein>
    <recommendedName>
        <fullName evidence="1">Filamentous haemagglutinin FhaB/tRNA nuclease CdiA-like TPS domain-containing protein</fullName>
    </recommendedName>
</protein>
<dbReference type="SMART" id="SM00912">
    <property type="entry name" value="Haemagg_act"/>
    <property type="match status" value="1"/>
</dbReference>
<evidence type="ECO:0000313" key="2">
    <source>
        <dbReference type="EMBL" id="RUS97517.1"/>
    </source>
</evidence>
<reference evidence="2 3" key="1">
    <citation type="journal article" date="2019" name="Genome Biol. Evol.">
        <title>Day and night: Metabolic profiles and evolutionary relationships of six axenic non-marine cyanobacteria.</title>
        <authorList>
            <person name="Will S.E."/>
            <person name="Henke P."/>
            <person name="Boedeker C."/>
            <person name="Huang S."/>
            <person name="Brinkmann H."/>
            <person name="Rohde M."/>
            <person name="Jarek M."/>
            <person name="Friedl T."/>
            <person name="Seufert S."/>
            <person name="Schumacher M."/>
            <person name="Overmann J."/>
            <person name="Neumann-Schaal M."/>
            <person name="Petersen J."/>
        </authorList>
    </citation>
    <scope>NUCLEOTIDE SEQUENCE [LARGE SCALE GENOMIC DNA]</scope>
    <source>
        <strain evidence="2 3">SAG 39.79</strain>
    </source>
</reference>
<dbReference type="EMBL" id="RSCK01000170">
    <property type="protein sequence ID" value="RUS97517.1"/>
    <property type="molecule type" value="Genomic_DNA"/>
</dbReference>